<evidence type="ECO:0000256" key="11">
    <source>
        <dbReference type="ARBA" id="ARBA00023163"/>
    </source>
</evidence>
<reference evidence="19 20" key="1">
    <citation type="journal article" date="2019" name="Nat. Ecol. Evol.">
        <title>Megaphylogeny resolves global patterns of mushroom evolution.</title>
        <authorList>
            <person name="Varga T."/>
            <person name="Krizsan K."/>
            <person name="Foldi C."/>
            <person name="Dima B."/>
            <person name="Sanchez-Garcia M."/>
            <person name="Sanchez-Ramirez S."/>
            <person name="Szollosi G.J."/>
            <person name="Szarkandi J.G."/>
            <person name="Papp V."/>
            <person name="Albert L."/>
            <person name="Andreopoulos W."/>
            <person name="Angelini C."/>
            <person name="Antonin V."/>
            <person name="Barry K.W."/>
            <person name="Bougher N.L."/>
            <person name="Buchanan P."/>
            <person name="Buyck B."/>
            <person name="Bense V."/>
            <person name="Catcheside P."/>
            <person name="Chovatia M."/>
            <person name="Cooper J."/>
            <person name="Damon W."/>
            <person name="Desjardin D."/>
            <person name="Finy P."/>
            <person name="Geml J."/>
            <person name="Haridas S."/>
            <person name="Hughes K."/>
            <person name="Justo A."/>
            <person name="Karasinski D."/>
            <person name="Kautmanova I."/>
            <person name="Kiss B."/>
            <person name="Kocsube S."/>
            <person name="Kotiranta H."/>
            <person name="LaButti K.M."/>
            <person name="Lechner B.E."/>
            <person name="Liimatainen K."/>
            <person name="Lipzen A."/>
            <person name="Lukacs Z."/>
            <person name="Mihaltcheva S."/>
            <person name="Morgado L.N."/>
            <person name="Niskanen T."/>
            <person name="Noordeloos M.E."/>
            <person name="Ohm R.A."/>
            <person name="Ortiz-Santana B."/>
            <person name="Ovrebo C."/>
            <person name="Racz N."/>
            <person name="Riley R."/>
            <person name="Savchenko A."/>
            <person name="Shiryaev A."/>
            <person name="Soop K."/>
            <person name="Spirin V."/>
            <person name="Szebenyi C."/>
            <person name="Tomsovsky M."/>
            <person name="Tulloss R.E."/>
            <person name="Uehling J."/>
            <person name="Grigoriev I.V."/>
            <person name="Vagvolgyi C."/>
            <person name="Papp T."/>
            <person name="Martin F.M."/>
            <person name="Miettinen O."/>
            <person name="Hibbett D.S."/>
            <person name="Nagy L.G."/>
        </authorList>
    </citation>
    <scope>NUCLEOTIDE SEQUENCE [LARGE SCALE GENOMIC DNA]</scope>
    <source>
        <strain evidence="19 20">CBS 309.79</strain>
    </source>
</reference>
<evidence type="ECO:0000256" key="3">
    <source>
        <dbReference type="ARBA" id="ARBA00012178"/>
    </source>
</evidence>
<name>A0A5C3Q953_9AGAR</name>
<evidence type="ECO:0000256" key="14">
    <source>
        <dbReference type="ARBA" id="ARBA00047545"/>
    </source>
</evidence>
<dbReference type="SMART" id="SM00508">
    <property type="entry name" value="PostSET"/>
    <property type="match status" value="1"/>
</dbReference>
<keyword evidence="8" id="KW-0808">Transferase</keyword>
<dbReference type="EMBL" id="ML178853">
    <property type="protein sequence ID" value="TFK96910.1"/>
    <property type="molecule type" value="Genomic_DNA"/>
</dbReference>
<dbReference type="InterPro" id="IPR003616">
    <property type="entry name" value="Post-SET_dom"/>
</dbReference>
<dbReference type="InterPro" id="IPR046341">
    <property type="entry name" value="SET_dom_sf"/>
</dbReference>
<dbReference type="SMART" id="SM00317">
    <property type="entry name" value="SET"/>
    <property type="match status" value="1"/>
</dbReference>
<dbReference type="OrthoDB" id="422362at2759"/>
<evidence type="ECO:0000256" key="12">
    <source>
        <dbReference type="ARBA" id="ARBA00023242"/>
    </source>
</evidence>
<organism evidence="19 20">
    <name type="scientific">Pterulicium gracile</name>
    <dbReference type="NCBI Taxonomy" id="1884261"/>
    <lineage>
        <taxon>Eukaryota</taxon>
        <taxon>Fungi</taxon>
        <taxon>Dikarya</taxon>
        <taxon>Basidiomycota</taxon>
        <taxon>Agaricomycotina</taxon>
        <taxon>Agaricomycetes</taxon>
        <taxon>Agaricomycetidae</taxon>
        <taxon>Agaricales</taxon>
        <taxon>Pleurotineae</taxon>
        <taxon>Pterulaceae</taxon>
        <taxon>Pterulicium</taxon>
    </lineage>
</organism>
<dbReference type="PROSITE" id="PS51568">
    <property type="entry name" value="SAM_MT43_SET2_1"/>
    <property type="match status" value="1"/>
</dbReference>
<dbReference type="InterPro" id="IPR038190">
    <property type="entry name" value="SRI_sf"/>
</dbReference>
<protein>
    <recommendedName>
        <fullName evidence="4">Histone-lysine N-methyltransferase, H3 lysine-36 specific</fullName>
        <ecNumber evidence="3">2.1.1.359</ecNumber>
    </recommendedName>
    <alternativeName>
        <fullName evidence="13">SET domain-containing protein 2</fullName>
    </alternativeName>
</protein>
<dbReference type="CDD" id="cd19172">
    <property type="entry name" value="SET_SETD2"/>
    <property type="match status" value="1"/>
</dbReference>
<dbReference type="GO" id="GO:0006355">
    <property type="term" value="P:regulation of DNA-templated transcription"/>
    <property type="evidence" value="ECO:0007669"/>
    <property type="project" value="InterPro"/>
</dbReference>
<dbReference type="Pfam" id="PF00856">
    <property type="entry name" value="SET"/>
    <property type="match status" value="1"/>
</dbReference>
<keyword evidence="7" id="KW-0489">Methyltransferase</keyword>
<dbReference type="Gene3D" id="2.170.270.10">
    <property type="entry name" value="SET domain"/>
    <property type="match status" value="1"/>
</dbReference>
<keyword evidence="6" id="KW-0678">Repressor</keyword>
<dbReference type="PROSITE" id="PS51215">
    <property type="entry name" value="AWS"/>
    <property type="match status" value="1"/>
</dbReference>
<feature type="region of interest" description="Disordered" evidence="15">
    <location>
        <begin position="711"/>
        <end position="747"/>
    </location>
</feature>
<evidence type="ECO:0000256" key="6">
    <source>
        <dbReference type="ARBA" id="ARBA00022491"/>
    </source>
</evidence>
<dbReference type="InterPro" id="IPR013257">
    <property type="entry name" value="SRI"/>
</dbReference>
<dbReference type="GO" id="GO:0005634">
    <property type="term" value="C:nucleus"/>
    <property type="evidence" value="ECO:0007669"/>
    <property type="project" value="UniProtKB-SubCell"/>
</dbReference>
<comment type="catalytic activity">
    <reaction evidence="14">
        <text>L-lysyl(36)-[histone H3] + 3 S-adenosyl-L-methionine = N(6),N(6),N(6)-trimethyl-L-lysyl(36)-[histone H3] + 3 S-adenosyl-L-homocysteine + 3 H(+)</text>
        <dbReference type="Rhea" id="RHEA:60324"/>
        <dbReference type="Rhea" id="RHEA-COMP:9785"/>
        <dbReference type="Rhea" id="RHEA-COMP:15536"/>
        <dbReference type="ChEBI" id="CHEBI:15378"/>
        <dbReference type="ChEBI" id="CHEBI:29969"/>
        <dbReference type="ChEBI" id="CHEBI:57856"/>
        <dbReference type="ChEBI" id="CHEBI:59789"/>
        <dbReference type="ChEBI" id="CHEBI:61961"/>
        <dbReference type="EC" id="2.1.1.359"/>
    </reaction>
</comment>
<evidence type="ECO:0000259" key="18">
    <source>
        <dbReference type="PROSITE" id="PS51215"/>
    </source>
</evidence>
<evidence type="ECO:0000259" key="17">
    <source>
        <dbReference type="PROSITE" id="PS50868"/>
    </source>
</evidence>
<feature type="region of interest" description="Disordered" evidence="15">
    <location>
        <begin position="835"/>
        <end position="960"/>
    </location>
</feature>
<feature type="region of interest" description="Disordered" evidence="15">
    <location>
        <begin position="1"/>
        <end position="66"/>
    </location>
</feature>
<evidence type="ECO:0000313" key="19">
    <source>
        <dbReference type="EMBL" id="TFK96910.1"/>
    </source>
</evidence>
<evidence type="ECO:0000256" key="1">
    <source>
        <dbReference type="ARBA" id="ARBA00004123"/>
    </source>
</evidence>
<gene>
    <name evidence="19" type="ORF">BDV98DRAFT_297414</name>
</gene>
<evidence type="ECO:0000256" key="9">
    <source>
        <dbReference type="ARBA" id="ARBA00022691"/>
    </source>
</evidence>
<feature type="domain" description="SET" evidence="16">
    <location>
        <begin position="284"/>
        <end position="401"/>
    </location>
</feature>
<feature type="compositionally biased region" description="Polar residues" evidence="15">
    <location>
        <begin position="46"/>
        <end position="61"/>
    </location>
</feature>
<keyword evidence="10" id="KW-0805">Transcription regulation</keyword>
<feature type="compositionally biased region" description="Acidic residues" evidence="15">
    <location>
        <begin position="908"/>
        <end position="931"/>
    </location>
</feature>
<evidence type="ECO:0000256" key="8">
    <source>
        <dbReference type="ARBA" id="ARBA00022679"/>
    </source>
</evidence>
<keyword evidence="5" id="KW-0158">Chromosome</keyword>
<dbReference type="AlphaFoldDB" id="A0A5C3Q953"/>
<dbReference type="InterPro" id="IPR050777">
    <property type="entry name" value="SET2_Histone-Lys_MeTrsfase"/>
</dbReference>
<dbReference type="GO" id="GO:0140955">
    <property type="term" value="F:histone H3K36 trimethyltransferase activity"/>
    <property type="evidence" value="ECO:0007669"/>
    <property type="project" value="UniProtKB-EC"/>
</dbReference>
<feature type="domain" description="Post-SET" evidence="17">
    <location>
        <begin position="408"/>
        <end position="424"/>
    </location>
</feature>
<dbReference type="InterPro" id="IPR025788">
    <property type="entry name" value="Set2_fungi"/>
</dbReference>
<keyword evidence="12" id="KW-0539">Nucleus</keyword>
<dbReference type="PANTHER" id="PTHR22884">
    <property type="entry name" value="SET DOMAIN PROTEINS"/>
    <property type="match status" value="1"/>
</dbReference>
<dbReference type="InterPro" id="IPR044437">
    <property type="entry name" value="SETD2/Set2_SET"/>
</dbReference>
<feature type="compositionally biased region" description="Polar residues" evidence="15">
    <location>
        <begin position="1"/>
        <end position="10"/>
    </location>
</feature>
<evidence type="ECO:0000256" key="15">
    <source>
        <dbReference type="SAM" id="MobiDB-lite"/>
    </source>
</evidence>
<comment type="subcellular location">
    <subcellularLocation>
        <location evidence="2">Chromosome</location>
    </subcellularLocation>
    <subcellularLocation>
        <location evidence="1">Nucleus</location>
    </subcellularLocation>
</comment>
<dbReference type="SMART" id="SM00570">
    <property type="entry name" value="AWS"/>
    <property type="match status" value="1"/>
</dbReference>
<accession>A0A5C3Q953</accession>
<dbReference type="SUPFAM" id="SSF82199">
    <property type="entry name" value="SET domain"/>
    <property type="match status" value="1"/>
</dbReference>
<feature type="compositionally biased region" description="Low complexity" evidence="15">
    <location>
        <begin position="844"/>
        <end position="871"/>
    </location>
</feature>
<evidence type="ECO:0000256" key="7">
    <source>
        <dbReference type="ARBA" id="ARBA00022603"/>
    </source>
</evidence>
<feature type="compositionally biased region" description="Basic and acidic residues" evidence="15">
    <location>
        <begin position="11"/>
        <end position="21"/>
    </location>
</feature>
<dbReference type="Gene3D" id="1.10.1740.100">
    <property type="entry name" value="Set2, Rpb1 interacting domain"/>
    <property type="match status" value="1"/>
</dbReference>
<evidence type="ECO:0000256" key="2">
    <source>
        <dbReference type="ARBA" id="ARBA00004286"/>
    </source>
</evidence>
<dbReference type="Pfam" id="PF08236">
    <property type="entry name" value="SRI"/>
    <property type="match status" value="1"/>
</dbReference>
<dbReference type="InterPro" id="IPR006560">
    <property type="entry name" value="AWS_dom"/>
</dbReference>
<evidence type="ECO:0000256" key="10">
    <source>
        <dbReference type="ARBA" id="ARBA00023015"/>
    </source>
</evidence>
<dbReference type="GO" id="GO:0005694">
    <property type="term" value="C:chromosome"/>
    <property type="evidence" value="ECO:0007669"/>
    <property type="project" value="UniProtKB-SubCell"/>
</dbReference>
<dbReference type="Pfam" id="PF17907">
    <property type="entry name" value="AWS"/>
    <property type="match status" value="1"/>
</dbReference>
<evidence type="ECO:0000256" key="5">
    <source>
        <dbReference type="ARBA" id="ARBA00022454"/>
    </source>
</evidence>
<evidence type="ECO:0000256" key="4">
    <source>
        <dbReference type="ARBA" id="ARBA00018028"/>
    </source>
</evidence>
<keyword evidence="9" id="KW-0949">S-adenosyl-L-methionine</keyword>
<evidence type="ECO:0000256" key="13">
    <source>
        <dbReference type="ARBA" id="ARBA00030091"/>
    </source>
</evidence>
<evidence type="ECO:0000313" key="20">
    <source>
        <dbReference type="Proteomes" id="UP000305067"/>
    </source>
</evidence>
<evidence type="ECO:0000259" key="16">
    <source>
        <dbReference type="PROSITE" id="PS50280"/>
    </source>
</evidence>
<dbReference type="PROSITE" id="PS50868">
    <property type="entry name" value="POST_SET"/>
    <property type="match status" value="1"/>
</dbReference>
<keyword evidence="20" id="KW-1185">Reference proteome</keyword>
<dbReference type="GO" id="GO:0032259">
    <property type="term" value="P:methylation"/>
    <property type="evidence" value="ECO:0007669"/>
    <property type="project" value="UniProtKB-KW"/>
</dbReference>
<feature type="domain" description="AWS" evidence="18">
    <location>
        <begin position="227"/>
        <end position="282"/>
    </location>
</feature>
<dbReference type="STRING" id="1884261.A0A5C3Q953"/>
<sequence>MDVDTSNSNRMKLECSSEEHALGTAAPFSSENTGGERRQDALHAQANGTTTVSQQPASSTGWGHAVVQQEEKVLNVRMNFDTIAPKTEQDDGEDELPAPDSPPSGRRQDSHDDVKRTLFPENEVVSIVKDEQQADDDDAYTPSAGTPLHPISFSPTQGAASPSSQTPTPPPDEAESKPTKKGKKSPPPPPQIIDHLAVATTEARGVFEEMKENWYQYAKLGRSREAGESMSCDCTYDPAHDHPSMACGDGADCINRLTQIECLPGDCRCRKHCQNQRFQKRQYANIEVVQTEMKGFGLRAESELPRDTFIYEYVGDVVSQPSFAKRMREYADEGIRHFYFMMLQKDEFIDATKRGGLGRFANHSCSPNCYVAKWFIGSHVRMGIFAKRKILKGEELTFNYNVDRYGHDAQICYCGEPNCVGFIGGKTQTDIVTVDDLFLDALGISDDQRAELKGNRKRKGKKLDDPDFQPELFPVPATQMTKVYQAIRQTQSRKVLTSLLSRIKLTAEDATSLRAFLRLRGMSLLTMILEDNNQDEEICTLSMECLAIMPLLNTGKVEDSNVKVPLEAWIQSEAAPESVKALAKKLVDDWNELPQRKRIAKRLADELAPVPSPLQFYQPQEKRQRSDADFDREMAERRAAFTLALNRRQMESHRVNVSLREEAATVDAPQVKAETLRVRQLNSQQSVIENARALAAAAEAARVAAEEEAKRAAEEKERKRRERKERHAKDKADKKAKKKKGPLTPEAKEALKEKKLLKLISPIVVKSCQKYSKDMGVELFKKHAKELSEKIAEKEKKSSTFKEGRLDTLSDEKAAKVQKFAKDYFVKEVHRLKKAARSSGGLVGTLPPLSSASSTALSGSPSTPTFASSSSRTLDNSMSTPDPAVQSSSTPDSELMNGMMEVSVDEVMGFEEDDDDGAEDMSVDESDDEDTAPAPKSAVVTGSPPISYTPTTPAVGVDPSIDTAMVGVESAASTTDPRVRPP</sequence>
<keyword evidence="11" id="KW-0804">Transcription</keyword>
<proteinExistence type="predicted"/>
<feature type="region of interest" description="Disordered" evidence="15">
    <location>
        <begin position="78"/>
        <end position="193"/>
    </location>
</feature>
<dbReference type="PROSITE" id="PS50280">
    <property type="entry name" value="SET"/>
    <property type="match status" value="1"/>
</dbReference>
<feature type="compositionally biased region" description="Polar residues" evidence="15">
    <location>
        <begin position="872"/>
        <end position="892"/>
    </location>
</feature>
<dbReference type="InterPro" id="IPR001214">
    <property type="entry name" value="SET_dom"/>
</dbReference>
<feature type="compositionally biased region" description="Basic and acidic residues" evidence="15">
    <location>
        <begin position="106"/>
        <end position="118"/>
    </location>
</feature>
<dbReference type="Proteomes" id="UP000305067">
    <property type="component" value="Unassembled WGS sequence"/>
</dbReference>
<dbReference type="EC" id="2.1.1.359" evidence="3"/>